<dbReference type="InterPro" id="IPR036388">
    <property type="entry name" value="WH-like_DNA-bd_sf"/>
</dbReference>
<organism evidence="2 3">
    <name type="scientific">Rhodoplanes tepidamans</name>
    <name type="common">Rhodoplanes cryptolactis</name>
    <dbReference type="NCBI Taxonomy" id="200616"/>
    <lineage>
        <taxon>Bacteria</taxon>
        <taxon>Pseudomonadati</taxon>
        <taxon>Pseudomonadota</taxon>
        <taxon>Alphaproteobacteria</taxon>
        <taxon>Hyphomicrobiales</taxon>
        <taxon>Nitrobacteraceae</taxon>
        <taxon>Rhodoplanes</taxon>
    </lineage>
</organism>
<evidence type="ECO:0000313" key="3">
    <source>
        <dbReference type="Proteomes" id="UP001165652"/>
    </source>
</evidence>
<comment type="caution">
    <text evidence="2">The sequence shown here is derived from an EMBL/GenBank/DDBJ whole genome shotgun (WGS) entry which is preliminary data.</text>
</comment>
<accession>A0ABT5JG45</accession>
<gene>
    <name evidence="2" type="ORF">PQJ73_20110</name>
</gene>
<dbReference type="EMBL" id="JAQQLI010000035">
    <property type="protein sequence ID" value="MDC7788000.1"/>
    <property type="molecule type" value="Genomic_DNA"/>
</dbReference>
<name>A0ABT5JG45_RHOTP</name>
<dbReference type="Gene3D" id="1.10.10.10">
    <property type="entry name" value="Winged helix-like DNA-binding domain superfamily/Winged helix DNA-binding domain"/>
    <property type="match status" value="1"/>
</dbReference>
<dbReference type="InterPro" id="IPR006199">
    <property type="entry name" value="LexA_DNA-bd_dom"/>
</dbReference>
<dbReference type="RefSeq" id="WP_272778836.1">
    <property type="nucleotide sequence ID" value="NZ_JAQQLI010000035.1"/>
</dbReference>
<dbReference type="SUPFAM" id="SSF46785">
    <property type="entry name" value="Winged helix' DNA-binding domain"/>
    <property type="match status" value="1"/>
</dbReference>
<dbReference type="InterPro" id="IPR036390">
    <property type="entry name" value="WH_DNA-bd_sf"/>
</dbReference>
<dbReference type="Proteomes" id="UP001165652">
    <property type="component" value="Unassembled WGS sequence"/>
</dbReference>
<feature type="domain" description="LexA repressor DNA-binding" evidence="1">
    <location>
        <begin position="1"/>
        <end position="64"/>
    </location>
</feature>
<sequence>MMGLTARQRETLDWITRYMATHTHAPSLREIAAGLGMATPKQAQAVLQRLEDRGHLTWRRGAARSIVLTGAASPPVPAGLPADLQARLAAYCASAGLAPADVVARAVSDHLQAAHIRTVCAAAGVTAVVSS</sequence>
<reference evidence="2" key="2">
    <citation type="submission" date="2023-02" db="EMBL/GenBank/DDBJ databases">
        <authorList>
            <person name="Rayyan A."/>
            <person name="Meyer T."/>
            <person name="Kyndt J.A."/>
        </authorList>
    </citation>
    <scope>NUCLEOTIDE SEQUENCE</scope>
    <source>
        <strain evidence="2">DSM 9987</strain>
    </source>
</reference>
<evidence type="ECO:0000259" key="1">
    <source>
        <dbReference type="Pfam" id="PF01726"/>
    </source>
</evidence>
<keyword evidence="3" id="KW-1185">Reference proteome</keyword>
<dbReference type="Pfam" id="PF01726">
    <property type="entry name" value="LexA_DNA_bind"/>
    <property type="match status" value="1"/>
</dbReference>
<protein>
    <recommendedName>
        <fullName evidence="1">LexA repressor DNA-binding domain-containing protein</fullName>
    </recommendedName>
</protein>
<reference evidence="2" key="1">
    <citation type="journal article" date="2023" name="Microbiol Resour">
        <title>Genome Sequences of Rhodoplanes serenus and Two Thermotolerant Strains, Rhodoplanes tepidamans and 'Rhodoplanes cryptolactis,' Further Refine the Genus.</title>
        <authorList>
            <person name="Rayyan A.A."/>
            <person name="Kyndt J.A."/>
        </authorList>
    </citation>
    <scope>NUCLEOTIDE SEQUENCE</scope>
    <source>
        <strain evidence="2">DSM 9987</strain>
    </source>
</reference>
<evidence type="ECO:0000313" key="2">
    <source>
        <dbReference type="EMBL" id="MDC7788000.1"/>
    </source>
</evidence>
<proteinExistence type="predicted"/>